<organism evidence="1 2">
    <name type="scientific">Eubacterium callanderi</name>
    <dbReference type="NCBI Taxonomy" id="53442"/>
    <lineage>
        <taxon>Bacteria</taxon>
        <taxon>Bacillati</taxon>
        <taxon>Bacillota</taxon>
        <taxon>Clostridia</taxon>
        <taxon>Eubacteriales</taxon>
        <taxon>Eubacteriaceae</taxon>
        <taxon>Eubacterium</taxon>
    </lineage>
</organism>
<reference key="1">
    <citation type="submission" date="2010-09" db="EMBL/GenBank/DDBJ databases">
        <authorList>
            <person name="Roh H."/>
            <person name="Ko H.-J."/>
            <person name="Kim D."/>
            <person name="Choi D.G."/>
            <person name="Park S."/>
            <person name="Kim S."/>
            <person name="Kim K.H."/>
            <person name="Chang I.S."/>
            <person name="Choi I.-G."/>
        </authorList>
    </citation>
    <scope>NUCLEOTIDE SEQUENCE</scope>
    <source>
        <strain>KIST612</strain>
    </source>
</reference>
<gene>
    <name evidence="1" type="ordered locus">ELI_2370</name>
</gene>
<dbReference type="AlphaFoldDB" id="E3GDX0"/>
<dbReference type="HOGENOM" id="CLU_3328048_0_0_9"/>
<accession>E3GDX0</accession>
<sequence length="38" mass="4617">MGYALYKALSFYAISRNQKMEGFYDNTRNYEESDVFFF</sequence>
<keyword evidence="2" id="KW-1185">Reference proteome</keyword>
<reference evidence="1 2" key="2">
    <citation type="journal article" date="2011" name="J. Bacteriol.">
        <title>Complete genome sequence of a carbon monoxide-utilizing acetogen, Eubacterium limosum KIST612.</title>
        <authorList>
            <person name="Roh H."/>
            <person name="Ko H.J."/>
            <person name="Kim D."/>
            <person name="Choi D.G."/>
            <person name="Park S."/>
            <person name="Kim S."/>
            <person name="Chang I.S."/>
            <person name="Choi I.G."/>
        </authorList>
    </citation>
    <scope>NUCLEOTIDE SEQUENCE [LARGE SCALE GENOMIC DNA]</scope>
    <source>
        <strain evidence="1 2">KIST612</strain>
    </source>
</reference>
<dbReference type="EMBL" id="CP002273">
    <property type="protein sequence ID" value="ADO37352.1"/>
    <property type="molecule type" value="Genomic_DNA"/>
</dbReference>
<dbReference type="Proteomes" id="UP000006873">
    <property type="component" value="Chromosome"/>
</dbReference>
<evidence type="ECO:0000313" key="1">
    <source>
        <dbReference type="EMBL" id="ADO37352.1"/>
    </source>
</evidence>
<evidence type="ECO:0000313" key="2">
    <source>
        <dbReference type="Proteomes" id="UP000006873"/>
    </source>
</evidence>
<proteinExistence type="predicted"/>
<protein>
    <submittedName>
        <fullName evidence="1">Uncharacterized protein</fullName>
    </submittedName>
</protein>
<dbReference type="KEGG" id="elm:ELI_2370"/>
<name>E3GDX0_9FIRM</name>